<dbReference type="InterPro" id="IPR036388">
    <property type="entry name" value="WH-like_DNA-bd_sf"/>
</dbReference>
<dbReference type="SMART" id="SM00419">
    <property type="entry name" value="HTH_CRP"/>
    <property type="match status" value="1"/>
</dbReference>
<evidence type="ECO:0000259" key="4">
    <source>
        <dbReference type="PROSITE" id="PS50042"/>
    </source>
</evidence>
<keyword evidence="3" id="KW-0804">Transcription</keyword>
<feature type="domain" description="Cyclic nucleotide-binding" evidence="4">
    <location>
        <begin position="6"/>
        <end position="126"/>
    </location>
</feature>
<evidence type="ECO:0000256" key="3">
    <source>
        <dbReference type="ARBA" id="ARBA00023163"/>
    </source>
</evidence>
<dbReference type="RefSeq" id="WP_268049948.1">
    <property type="nucleotide sequence ID" value="NZ_JAPQES010000003.1"/>
</dbReference>
<evidence type="ECO:0000313" key="7">
    <source>
        <dbReference type="Proteomes" id="UP001079657"/>
    </source>
</evidence>
<dbReference type="PROSITE" id="PS51063">
    <property type="entry name" value="HTH_CRP_2"/>
    <property type="match status" value="1"/>
</dbReference>
<feature type="domain" description="HTH crp-type" evidence="5">
    <location>
        <begin position="140"/>
        <end position="214"/>
    </location>
</feature>
<evidence type="ECO:0000313" key="6">
    <source>
        <dbReference type="EMBL" id="MCY6371104.1"/>
    </source>
</evidence>
<accession>A0ABT4CPY1</accession>
<dbReference type="Gene3D" id="2.60.120.10">
    <property type="entry name" value="Jelly Rolls"/>
    <property type="match status" value="1"/>
</dbReference>
<proteinExistence type="predicted"/>
<dbReference type="InterPro" id="IPR050397">
    <property type="entry name" value="Env_Response_Regulators"/>
</dbReference>
<dbReference type="PANTHER" id="PTHR24567">
    <property type="entry name" value="CRP FAMILY TRANSCRIPTIONAL REGULATORY PROTEIN"/>
    <property type="match status" value="1"/>
</dbReference>
<evidence type="ECO:0000256" key="1">
    <source>
        <dbReference type="ARBA" id="ARBA00023015"/>
    </source>
</evidence>
<dbReference type="InterPro" id="IPR012318">
    <property type="entry name" value="HTH_CRP"/>
</dbReference>
<dbReference type="Proteomes" id="UP001079657">
    <property type="component" value="Unassembled WGS sequence"/>
</dbReference>
<sequence length="220" mass="25016">MQDISLFSTLQEEELKEISNLIVTREYKKGETIFFQGDVSEKLYIVSKGKIKIFKHTKEGKEQILYILSNGGVIGALNLLKKDKFDFNAEALENTRVCTLNKEDFDNVIIKNPQITLKILEKVYDRVVNVENLVQRLSTKDVEAKVAGVLLSLIKDFGVETEKGIILDMSLNREEMGSYAGITRETISRKLAVMQEEGIIELIGNKKILIKDIETLKNIF</sequence>
<organism evidence="6 7">
    <name type="scientific">Clostridium ganghwense</name>
    <dbReference type="NCBI Taxonomy" id="312089"/>
    <lineage>
        <taxon>Bacteria</taxon>
        <taxon>Bacillati</taxon>
        <taxon>Bacillota</taxon>
        <taxon>Clostridia</taxon>
        <taxon>Eubacteriales</taxon>
        <taxon>Clostridiaceae</taxon>
        <taxon>Clostridium</taxon>
    </lineage>
</organism>
<keyword evidence="2" id="KW-0238">DNA-binding</keyword>
<dbReference type="SMART" id="SM00100">
    <property type="entry name" value="cNMP"/>
    <property type="match status" value="1"/>
</dbReference>
<dbReference type="InterPro" id="IPR018490">
    <property type="entry name" value="cNMP-bd_dom_sf"/>
</dbReference>
<dbReference type="CDD" id="cd00038">
    <property type="entry name" value="CAP_ED"/>
    <property type="match status" value="1"/>
</dbReference>
<dbReference type="Pfam" id="PF13545">
    <property type="entry name" value="HTH_Crp_2"/>
    <property type="match status" value="1"/>
</dbReference>
<dbReference type="Gene3D" id="1.10.10.10">
    <property type="entry name" value="Winged helix-like DNA-binding domain superfamily/Winged helix DNA-binding domain"/>
    <property type="match status" value="1"/>
</dbReference>
<dbReference type="InterPro" id="IPR036390">
    <property type="entry name" value="WH_DNA-bd_sf"/>
</dbReference>
<dbReference type="PANTHER" id="PTHR24567:SF28">
    <property type="entry name" value="LISTERIOLYSIN REGULATORY PROTEIN"/>
    <property type="match status" value="1"/>
</dbReference>
<dbReference type="InterPro" id="IPR014710">
    <property type="entry name" value="RmlC-like_jellyroll"/>
</dbReference>
<evidence type="ECO:0000259" key="5">
    <source>
        <dbReference type="PROSITE" id="PS51063"/>
    </source>
</evidence>
<gene>
    <name evidence="6" type="ORF">OXH55_10710</name>
</gene>
<keyword evidence="1" id="KW-0805">Transcription regulation</keyword>
<evidence type="ECO:0000256" key="2">
    <source>
        <dbReference type="ARBA" id="ARBA00023125"/>
    </source>
</evidence>
<keyword evidence="7" id="KW-1185">Reference proteome</keyword>
<protein>
    <submittedName>
        <fullName evidence="6">Crp/Fnr family transcriptional regulator</fullName>
    </submittedName>
</protein>
<dbReference type="SUPFAM" id="SSF46785">
    <property type="entry name" value="Winged helix' DNA-binding domain"/>
    <property type="match status" value="1"/>
</dbReference>
<dbReference type="SUPFAM" id="SSF51206">
    <property type="entry name" value="cAMP-binding domain-like"/>
    <property type="match status" value="1"/>
</dbReference>
<dbReference type="PRINTS" id="PR00034">
    <property type="entry name" value="HTHCRP"/>
</dbReference>
<comment type="caution">
    <text evidence="6">The sequence shown here is derived from an EMBL/GenBank/DDBJ whole genome shotgun (WGS) entry which is preliminary data.</text>
</comment>
<dbReference type="CDD" id="cd00092">
    <property type="entry name" value="HTH_CRP"/>
    <property type="match status" value="1"/>
</dbReference>
<dbReference type="Pfam" id="PF00027">
    <property type="entry name" value="cNMP_binding"/>
    <property type="match status" value="1"/>
</dbReference>
<dbReference type="EMBL" id="JAPQES010000003">
    <property type="protein sequence ID" value="MCY6371104.1"/>
    <property type="molecule type" value="Genomic_DNA"/>
</dbReference>
<dbReference type="PROSITE" id="PS50042">
    <property type="entry name" value="CNMP_BINDING_3"/>
    <property type="match status" value="1"/>
</dbReference>
<reference evidence="6" key="1">
    <citation type="submission" date="2022-12" db="EMBL/GenBank/DDBJ databases">
        <authorList>
            <person name="Wang J."/>
        </authorList>
    </citation>
    <scope>NUCLEOTIDE SEQUENCE</scope>
    <source>
        <strain evidence="6">HY-42-06</strain>
    </source>
</reference>
<dbReference type="InterPro" id="IPR000595">
    <property type="entry name" value="cNMP-bd_dom"/>
</dbReference>
<name>A0ABT4CPY1_9CLOT</name>